<dbReference type="InterPro" id="IPR036821">
    <property type="entry name" value="Peptide_deformylase_sf"/>
</dbReference>
<dbReference type="PRINTS" id="PR01576">
    <property type="entry name" value="PDEFORMYLASE"/>
</dbReference>
<dbReference type="Gene3D" id="3.90.45.10">
    <property type="entry name" value="Peptide deformylase"/>
    <property type="match status" value="1"/>
</dbReference>
<dbReference type="GO" id="GO:0046872">
    <property type="term" value="F:metal ion binding"/>
    <property type="evidence" value="ECO:0007669"/>
    <property type="project" value="UniProtKB-KW"/>
</dbReference>
<dbReference type="GO" id="GO:0042586">
    <property type="term" value="F:peptide deformylase activity"/>
    <property type="evidence" value="ECO:0007669"/>
    <property type="project" value="UniProtKB-UniRule"/>
</dbReference>
<feature type="binding site" evidence="2">
    <location>
        <position position="143"/>
    </location>
    <ligand>
        <name>Fe cation</name>
        <dbReference type="ChEBI" id="CHEBI:24875"/>
    </ligand>
</feature>
<dbReference type="EC" id="3.5.1.88" evidence="2"/>
<name>A0A916R323_9RHOB</name>
<dbReference type="PANTHER" id="PTHR10458:SF22">
    <property type="entry name" value="PEPTIDE DEFORMYLASE"/>
    <property type="match status" value="1"/>
</dbReference>
<feature type="active site" evidence="2">
    <location>
        <position position="140"/>
    </location>
</feature>
<organism evidence="3 4">
    <name type="scientific">Neptunicoccus cionae</name>
    <dbReference type="NCBI Taxonomy" id="2035344"/>
    <lineage>
        <taxon>Bacteria</taxon>
        <taxon>Pseudomonadati</taxon>
        <taxon>Pseudomonadota</taxon>
        <taxon>Alphaproteobacteria</taxon>
        <taxon>Rhodobacterales</taxon>
        <taxon>Paracoccaceae</taxon>
        <taxon>Neptunicoccus</taxon>
    </lineage>
</organism>
<reference evidence="3" key="1">
    <citation type="journal article" date="2014" name="Int. J. Syst. Evol. Microbiol.">
        <title>Complete genome sequence of Corynebacterium casei LMG S-19264T (=DSM 44701T), isolated from a smear-ripened cheese.</title>
        <authorList>
            <consortium name="US DOE Joint Genome Institute (JGI-PGF)"/>
            <person name="Walter F."/>
            <person name="Albersmeier A."/>
            <person name="Kalinowski J."/>
            <person name="Ruckert C."/>
        </authorList>
    </citation>
    <scope>NUCLEOTIDE SEQUENCE</scope>
    <source>
        <strain evidence="3">CGMCC 1.15880</strain>
    </source>
</reference>
<feature type="binding site" evidence="2">
    <location>
        <position position="139"/>
    </location>
    <ligand>
        <name>Fe cation</name>
        <dbReference type="ChEBI" id="CHEBI:24875"/>
    </ligand>
</feature>
<proteinExistence type="inferred from homology"/>
<keyword evidence="2" id="KW-0479">Metal-binding</keyword>
<gene>
    <name evidence="2 3" type="primary">def</name>
    <name evidence="3" type="ORF">GCM10011498_35500</name>
</gene>
<dbReference type="NCBIfam" id="TIGR00079">
    <property type="entry name" value="pept_deformyl"/>
    <property type="match status" value="1"/>
</dbReference>
<dbReference type="EMBL" id="BMKA01000008">
    <property type="protein sequence ID" value="GGA31203.1"/>
    <property type="molecule type" value="Genomic_DNA"/>
</dbReference>
<evidence type="ECO:0000313" key="4">
    <source>
        <dbReference type="Proteomes" id="UP000628017"/>
    </source>
</evidence>
<evidence type="ECO:0000256" key="2">
    <source>
        <dbReference type="HAMAP-Rule" id="MF_00163"/>
    </source>
</evidence>
<comment type="cofactor">
    <cofactor evidence="2">
        <name>Fe(2+)</name>
        <dbReference type="ChEBI" id="CHEBI:29033"/>
    </cofactor>
    <text evidence="2">Binds 1 Fe(2+) ion.</text>
</comment>
<keyword evidence="4" id="KW-1185">Reference proteome</keyword>
<dbReference type="PIRSF" id="PIRSF004749">
    <property type="entry name" value="Pep_def"/>
    <property type="match status" value="1"/>
</dbReference>
<comment type="function">
    <text evidence="2">Removes the formyl group from the N-terminal Met of newly synthesized proteins. Requires at least a dipeptide for an efficient rate of reaction. N-terminal L-methionine is a prerequisite for activity but the enzyme has broad specificity at other positions.</text>
</comment>
<dbReference type="Proteomes" id="UP000628017">
    <property type="component" value="Unassembled WGS sequence"/>
</dbReference>
<dbReference type="Pfam" id="PF01327">
    <property type="entry name" value="Pep_deformylase"/>
    <property type="match status" value="1"/>
</dbReference>
<dbReference type="CDD" id="cd00487">
    <property type="entry name" value="Pep_deformylase"/>
    <property type="match status" value="1"/>
</dbReference>
<keyword evidence="2" id="KW-0408">Iron</keyword>
<feature type="binding site" evidence="2">
    <location>
        <position position="97"/>
    </location>
    <ligand>
        <name>Fe cation</name>
        <dbReference type="ChEBI" id="CHEBI:24875"/>
    </ligand>
</feature>
<evidence type="ECO:0000256" key="1">
    <source>
        <dbReference type="ARBA" id="ARBA00010759"/>
    </source>
</evidence>
<dbReference type="InterPro" id="IPR023635">
    <property type="entry name" value="Peptide_deformylase"/>
</dbReference>
<dbReference type="AlphaFoldDB" id="A0A916R323"/>
<evidence type="ECO:0000313" key="3">
    <source>
        <dbReference type="EMBL" id="GGA31203.1"/>
    </source>
</evidence>
<sequence>MAGMSVKEILIHPDPLLKKVCPAVEAVTPEVQALARDMLETMYDAPGVGLAAPQVGSLHRLFVMDCTGKDEESEPMVLINPAVVWTSDETSVYNEGCLSIPEMYEDVERPARAVLQFLNIEGEQQEREFDGLWATCAQHELDHLNGKLFIDYLSGLKRSMITKKMLKLKKERARG</sequence>
<dbReference type="SUPFAM" id="SSF56420">
    <property type="entry name" value="Peptide deformylase"/>
    <property type="match status" value="1"/>
</dbReference>
<dbReference type="GO" id="GO:0006412">
    <property type="term" value="P:translation"/>
    <property type="evidence" value="ECO:0007669"/>
    <property type="project" value="UniProtKB-UniRule"/>
</dbReference>
<comment type="similarity">
    <text evidence="1 2">Belongs to the polypeptide deformylase family.</text>
</comment>
<keyword evidence="2" id="KW-0378">Hydrolase</keyword>
<comment type="caution">
    <text evidence="3">The sequence shown here is derived from an EMBL/GenBank/DDBJ whole genome shotgun (WGS) entry which is preliminary data.</text>
</comment>
<dbReference type="HAMAP" id="MF_00163">
    <property type="entry name" value="Pep_deformylase"/>
    <property type="match status" value="1"/>
</dbReference>
<dbReference type="NCBIfam" id="NF001159">
    <property type="entry name" value="PRK00150.1-3"/>
    <property type="match status" value="1"/>
</dbReference>
<protein>
    <recommendedName>
        <fullName evidence="2">Peptide deformylase</fullName>
        <shortName evidence="2">PDF</shortName>
        <ecNumber evidence="2">3.5.1.88</ecNumber>
    </recommendedName>
    <alternativeName>
        <fullName evidence="2">Polypeptide deformylase</fullName>
    </alternativeName>
</protein>
<reference evidence="3" key="2">
    <citation type="submission" date="2020-09" db="EMBL/GenBank/DDBJ databases">
        <authorList>
            <person name="Sun Q."/>
            <person name="Zhou Y."/>
        </authorList>
    </citation>
    <scope>NUCLEOTIDE SEQUENCE</scope>
    <source>
        <strain evidence="3">CGMCC 1.15880</strain>
    </source>
</reference>
<keyword evidence="2" id="KW-0648">Protein biosynthesis</keyword>
<dbReference type="PANTHER" id="PTHR10458">
    <property type="entry name" value="PEPTIDE DEFORMYLASE"/>
    <property type="match status" value="1"/>
</dbReference>
<comment type="catalytic activity">
    <reaction evidence="2">
        <text>N-terminal N-formyl-L-methionyl-[peptide] + H2O = N-terminal L-methionyl-[peptide] + formate</text>
        <dbReference type="Rhea" id="RHEA:24420"/>
        <dbReference type="Rhea" id="RHEA-COMP:10639"/>
        <dbReference type="Rhea" id="RHEA-COMP:10640"/>
        <dbReference type="ChEBI" id="CHEBI:15377"/>
        <dbReference type="ChEBI" id="CHEBI:15740"/>
        <dbReference type="ChEBI" id="CHEBI:49298"/>
        <dbReference type="ChEBI" id="CHEBI:64731"/>
        <dbReference type="EC" id="3.5.1.88"/>
    </reaction>
</comment>
<accession>A0A916R323</accession>